<dbReference type="AlphaFoldDB" id="A0A0R2KXK3"/>
<dbReference type="PANTHER" id="PTHR45947">
    <property type="entry name" value="SULFOQUINOVOSYL TRANSFERASE SQD2"/>
    <property type="match status" value="1"/>
</dbReference>
<dbReference type="RefSeq" id="WP_057802633.1">
    <property type="nucleotide sequence ID" value="NZ_JQBX01000007.1"/>
</dbReference>
<evidence type="ECO:0000313" key="3">
    <source>
        <dbReference type="Proteomes" id="UP000051859"/>
    </source>
</evidence>
<gene>
    <name evidence="2" type="ORF">IV81_GL001627</name>
</gene>
<proteinExistence type="predicted"/>
<evidence type="ECO:0000313" key="2">
    <source>
        <dbReference type="EMBL" id="KRN94210.1"/>
    </source>
</evidence>
<dbReference type="PATRIC" id="fig|331679.3.peg.1663"/>
<feature type="domain" description="Glycosyl transferase family 1" evidence="1">
    <location>
        <begin position="190"/>
        <end position="341"/>
    </location>
</feature>
<dbReference type="Gene3D" id="3.40.50.2000">
    <property type="entry name" value="Glycogen Phosphorylase B"/>
    <property type="match status" value="2"/>
</dbReference>
<accession>A0A0R2KXK3</accession>
<dbReference type="STRING" id="331679.IV81_GL001627"/>
<evidence type="ECO:0000259" key="1">
    <source>
        <dbReference type="Pfam" id="PF00534"/>
    </source>
</evidence>
<keyword evidence="3" id="KW-1185">Reference proteome</keyword>
<sequence length="360" mass="40892">MKTLIVVENFVMDGVKRVTSVLGNRLSKETNIYYYSLADIESFYPLKAPLIIARHPIDSHGISFRGDHPLDRFKTQINDLIDELSNGNYDSVILTAGLLTSFIPKIKRKIPHIRAIAWMHNNVDTYLNNYYIHMQKEFTRGLNAADTVVVLTEYDLLGFLPYNLNTIKIYNPLTIVAPKTSTLMAHNIAFTGRTDIRQKGIDFLIEFASLLPDDWHLSIAGDGRELAMKEFDALIAKHHAQQNVNYQGRLKDQKLIEHYLNASLFVMTSRWEGLPLVLGEAMSFGLPVATMYSTGADEYLAGGEHGILLDNHDPHNFLNAVTPLLNDISVRKRYADKSRKRAQDFEMATVIQEWQKILGL</sequence>
<name>A0A0R2KXK3_9LACO</name>
<dbReference type="PANTHER" id="PTHR45947:SF3">
    <property type="entry name" value="SULFOQUINOVOSYL TRANSFERASE SQD2"/>
    <property type="match status" value="1"/>
</dbReference>
<dbReference type="GO" id="GO:0016757">
    <property type="term" value="F:glycosyltransferase activity"/>
    <property type="evidence" value="ECO:0007669"/>
    <property type="project" value="InterPro"/>
</dbReference>
<reference evidence="2 3" key="1">
    <citation type="journal article" date="2015" name="Genome Announc.">
        <title>Expanding the biotechnology potential of lactobacilli through comparative genomics of 213 strains and associated genera.</title>
        <authorList>
            <person name="Sun Z."/>
            <person name="Harris H.M."/>
            <person name="McCann A."/>
            <person name="Guo C."/>
            <person name="Argimon S."/>
            <person name="Zhang W."/>
            <person name="Yang X."/>
            <person name="Jeffery I.B."/>
            <person name="Cooney J.C."/>
            <person name="Kagawa T.F."/>
            <person name="Liu W."/>
            <person name="Song Y."/>
            <person name="Salvetti E."/>
            <person name="Wrobel A."/>
            <person name="Rasinkangas P."/>
            <person name="Parkhill J."/>
            <person name="Rea M.C."/>
            <person name="O'Sullivan O."/>
            <person name="Ritari J."/>
            <person name="Douillard F.P."/>
            <person name="Paul Ross R."/>
            <person name="Yang R."/>
            <person name="Briner A.E."/>
            <person name="Felis G.E."/>
            <person name="de Vos W.M."/>
            <person name="Barrangou R."/>
            <person name="Klaenhammer T.R."/>
            <person name="Caufield P.W."/>
            <person name="Cui Y."/>
            <person name="Zhang H."/>
            <person name="O'Toole P.W."/>
        </authorList>
    </citation>
    <scope>NUCLEOTIDE SEQUENCE [LARGE SCALE GENOMIC DNA]</scope>
    <source>
        <strain evidence="2 3">DSM 18001</strain>
    </source>
</reference>
<dbReference type="EMBL" id="JQBX01000007">
    <property type="protein sequence ID" value="KRN94210.1"/>
    <property type="molecule type" value="Genomic_DNA"/>
</dbReference>
<comment type="caution">
    <text evidence="2">The sequence shown here is derived from an EMBL/GenBank/DDBJ whole genome shotgun (WGS) entry which is preliminary data.</text>
</comment>
<protein>
    <recommendedName>
        <fullName evidence="1">Glycosyl transferase family 1 domain-containing protein</fullName>
    </recommendedName>
</protein>
<dbReference type="Pfam" id="PF00534">
    <property type="entry name" value="Glycos_transf_1"/>
    <property type="match status" value="1"/>
</dbReference>
<dbReference type="SUPFAM" id="SSF53756">
    <property type="entry name" value="UDP-Glycosyltransferase/glycogen phosphorylase"/>
    <property type="match status" value="1"/>
</dbReference>
<dbReference type="InterPro" id="IPR050194">
    <property type="entry name" value="Glycosyltransferase_grp1"/>
</dbReference>
<dbReference type="Proteomes" id="UP000051859">
    <property type="component" value="Unassembled WGS sequence"/>
</dbReference>
<dbReference type="InterPro" id="IPR001296">
    <property type="entry name" value="Glyco_trans_1"/>
</dbReference>
<organism evidence="2 3">
    <name type="scientific">Pediococcus stilesii</name>
    <dbReference type="NCBI Taxonomy" id="331679"/>
    <lineage>
        <taxon>Bacteria</taxon>
        <taxon>Bacillati</taxon>
        <taxon>Bacillota</taxon>
        <taxon>Bacilli</taxon>
        <taxon>Lactobacillales</taxon>
        <taxon>Lactobacillaceae</taxon>
        <taxon>Pediococcus</taxon>
    </lineage>
</organism>